<comment type="caution">
    <text evidence="1">The sequence shown here is derived from an EMBL/GenBank/DDBJ whole genome shotgun (WGS) entry which is preliminary data.</text>
</comment>
<dbReference type="EMBL" id="BJYT01000001">
    <property type="protein sequence ID" value="GEO07752.1"/>
    <property type="molecule type" value="Genomic_DNA"/>
</dbReference>
<accession>A0A512B717</accession>
<evidence type="ECO:0000313" key="1">
    <source>
        <dbReference type="EMBL" id="GEO07752.1"/>
    </source>
</evidence>
<protein>
    <submittedName>
        <fullName evidence="1">Uncharacterized protein</fullName>
    </submittedName>
</protein>
<name>A0A512B717_9BACT</name>
<dbReference type="AlphaFoldDB" id="A0A512B717"/>
<reference evidence="1 2" key="1">
    <citation type="submission" date="2019-07" db="EMBL/GenBank/DDBJ databases">
        <title>Whole genome shotgun sequence of Segetibacter aerophilus NBRC 106135.</title>
        <authorList>
            <person name="Hosoyama A."/>
            <person name="Uohara A."/>
            <person name="Ohji S."/>
            <person name="Ichikawa N."/>
        </authorList>
    </citation>
    <scope>NUCLEOTIDE SEQUENCE [LARGE SCALE GENOMIC DNA]</scope>
    <source>
        <strain evidence="1 2">NBRC 106135</strain>
    </source>
</reference>
<dbReference type="RefSeq" id="WP_147201711.1">
    <property type="nucleotide sequence ID" value="NZ_BJYT01000001.1"/>
</dbReference>
<sequence length="127" mass="13823">MAINKNHEFEELNGVKCAIVEKNVSQERADFLNDLLKLNKYSVVNVSSPPPKTAPVAAAATGPVAEPAPAPLATFTVGVTDVTFNPINAVFGRLLKTKDGRVVTLAYWQQKESVAHDEIPYFENKAK</sequence>
<dbReference type="OrthoDB" id="1121848at2"/>
<dbReference type="Proteomes" id="UP000321513">
    <property type="component" value="Unassembled WGS sequence"/>
</dbReference>
<evidence type="ECO:0000313" key="2">
    <source>
        <dbReference type="Proteomes" id="UP000321513"/>
    </source>
</evidence>
<gene>
    <name evidence="1" type="ORF">SAE01_02480</name>
</gene>
<keyword evidence="2" id="KW-1185">Reference proteome</keyword>
<proteinExistence type="predicted"/>
<organism evidence="1 2">
    <name type="scientific">Segetibacter aerophilus</name>
    <dbReference type="NCBI Taxonomy" id="670293"/>
    <lineage>
        <taxon>Bacteria</taxon>
        <taxon>Pseudomonadati</taxon>
        <taxon>Bacteroidota</taxon>
        <taxon>Chitinophagia</taxon>
        <taxon>Chitinophagales</taxon>
        <taxon>Chitinophagaceae</taxon>
        <taxon>Segetibacter</taxon>
    </lineage>
</organism>